<dbReference type="GO" id="GO:0009103">
    <property type="term" value="P:lipopolysaccharide biosynthetic process"/>
    <property type="evidence" value="ECO:0007669"/>
    <property type="project" value="UniProtKB-KW"/>
</dbReference>
<feature type="transmembrane region" description="Helical" evidence="11">
    <location>
        <begin position="255"/>
        <end position="274"/>
    </location>
</feature>
<keyword evidence="3" id="KW-0444">Lipid biosynthesis</keyword>
<feature type="transmembrane region" description="Helical" evidence="11">
    <location>
        <begin position="15"/>
        <end position="35"/>
    </location>
</feature>
<evidence type="ECO:0000313" key="14">
    <source>
        <dbReference type="Proteomes" id="UP000474757"/>
    </source>
</evidence>
<comment type="subcellular location">
    <subcellularLocation>
        <location evidence="1">Cell membrane</location>
        <topology evidence="1">Multi-pass membrane protein</topology>
    </subcellularLocation>
</comment>
<evidence type="ECO:0000256" key="2">
    <source>
        <dbReference type="ARBA" id="ARBA00022475"/>
    </source>
</evidence>
<dbReference type="InterPro" id="IPR037185">
    <property type="entry name" value="EmrE-like"/>
</dbReference>
<organism evidence="13 14">
    <name type="scientific">Pseudoroseicyclus tamaricis</name>
    <dbReference type="NCBI Taxonomy" id="2705421"/>
    <lineage>
        <taxon>Bacteria</taxon>
        <taxon>Pseudomonadati</taxon>
        <taxon>Pseudomonadota</taxon>
        <taxon>Alphaproteobacteria</taxon>
        <taxon>Rhodobacterales</taxon>
        <taxon>Paracoccaceae</taxon>
        <taxon>Pseudoroseicyclus</taxon>
    </lineage>
</organism>
<dbReference type="GO" id="GO:0022857">
    <property type="term" value="F:transmembrane transporter activity"/>
    <property type="evidence" value="ECO:0007669"/>
    <property type="project" value="InterPro"/>
</dbReference>
<keyword evidence="8 11" id="KW-1133">Transmembrane helix</keyword>
<name>A0A6B2JUF9_9RHOB</name>
<keyword evidence="7" id="KW-0448">Lipopolysaccharide biosynthesis</keyword>
<proteinExistence type="predicted"/>
<dbReference type="InterPro" id="IPR000390">
    <property type="entry name" value="Small_drug/metabolite_transptr"/>
</dbReference>
<keyword evidence="5" id="KW-0441">Lipid A biosynthesis</keyword>
<dbReference type="InterPro" id="IPR000620">
    <property type="entry name" value="EamA_dom"/>
</dbReference>
<keyword evidence="9" id="KW-0443">Lipid metabolism</keyword>
<keyword evidence="4" id="KW-0997">Cell inner membrane</keyword>
<feature type="transmembrane region" description="Helical" evidence="11">
    <location>
        <begin position="225"/>
        <end position="249"/>
    </location>
</feature>
<feature type="transmembrane region" description="Helical" evidence="11">
    <location>
        <begin position="158"/>
        <end position="179"/>
    </location>
</feature>
<comment type="caution">
    <text evidence="13">The sequence shown here is derived from an EMBL/GenBank/DDBJ whole genome shotgun (WGS) entry which is preliminary data.</text>
</comment>
<dbReference type="AlphaFoldDB" id="A0A6B2JUF9"/>
<feature type="transmembrane region" description="Helical" evidence="11">
    <location>
        <begin position="191"/>
        <end position="213"/>
    </location>
</feature>
<dbReference type="Pfam" id="PF00892">
    <property type="entry name" value="EamA"/>
    <property type="match status" value="1"/>
</dbReference>
<gene>
    <name evidence="13" type="ORF">GZA08_13330</name>
</gene>
<evidence type="ECO:0000256" key="6">
    <source>
        <dbReference type="ARBA" id="ARBA00022692"/>
    </source>
</evidence>
<dbReference type="Gene3D" id="1.10.3730.20">
    <property type="match status" value="1"/>
</dbReference>
<dbReference type="GO" id="GO:0005886">
    <property type="term" value="C:plasma membrane"/>
    <property type="evidence" value="ECO:0007669"/>
    <property type="project" value="UniProtKB-SubCell"/>
</dbReference>
<feature type="transmembrane region" description="Helical" evidence="11">
    <location>
        <begin position="101"/>
        <end position="122"/>
    </location>
</feature>
<dbReference type="RefSeq" id="WP_163894455.1">
    <property type="nucleotide sequence ID" value="NZ_JAAFYS010000003.1"/>
</dbReference>
<keyword evidence="2" id="KW-1003">Cell membrane</keyword>
<dbReference type="EMBL" id="JAAGAB010000003">
    <property type="protein sequence ID" value="NDV01948.1"/>
    <property type="molecule type" value="Genomic_DNA"/>
</dbReference>
<evidence type="ECO:0000256" key="3">
    <source>
        <dbReference type="ARBA" id="ARBA00022516"/>
    </source>
</evidence>
<evidence type="ECO:0000256" key="9">
    <source>
        <dbReference type="ARBA" id="ARBA00023098"/>
    </source>
</evidence>
<feature type="transmembrane region" description="Helical" evidence="11">
    <location>
        <begin position="128"/>
        <end position="146"/>
    </location>
</feature>
<dbReference type="PANTHER" id="PTHR30561">
    <property type="entry name" value="SMR FAMILY PROTON-DEPENDENT DRUG EFFLUX TRANSPORTER SUGE"/>
    <property type="match status" value="1"/>
</dbReference>
<evidence type="ECO:0000259" key="12">
    <source>
        <dbReference type="Pfam" id="PF00892"/>
    </source>
</evidence>
<evidence type="ECO:0000256" key="7">
    <source>
        <dbReference type="ARBA" id="ARBA00022985"/>
    </source>
</evidence>
<dbReference type="Proteomes" id="UP000474757">
    <property type="component" value="Unassembled WGS sequence"/>
</dbReference>
<reference evidence="13 14" key="1">
    <citation type="submission" date="2020-02" db="EMBL/GenBank/DDBJ databases">
        <title>Pseudoroseicyclus tamarix, sp. nov., isolated from offshore sediment of a Tamarix chinensis forest.</title>
        <authorList>
            <person name="Gai Y."/>
        </authorList>
    </citation>
    <scope>NUCLEOTIDE SEQUENCE [LARGE SCALE GENOMIC DNA]</scope>
    <source>
        <strain evidence="13 14">CLL3-39</strain>
    </source>
</reference>
<evidence type="ECO:0000256" key="4">
    <source>
        <dbReference type="ARBA" id="ARBA00022519"/>
    </source>
</evidence>
<feature type="transmembrane region" description="Helical" evidence="11">
    <location>
        <begin position="73"/>
        <end position="94"/>
    </location>
</feature>
<feature type="domain" description="EamA" evidence="12">
    <location>
        <begin position="161"/>
        <end position="296"/>
    </location>
</feature>
<dbReference type="SUPFAM" id="SSF103481">
    <property type="entry name" value="Multidrug resistance efflux transporter EmrE"/>
    <property type="match status" value="2"/>
</dbReference>
<keyword evidence="10 11" id="KW-0472">Membrane</keyword>
<accession>A0A6B2JUF9</accession>
<dbReference type="GO" id="GO:0009245">
    <property type="term" value="P:lipid A biosynthetic process"/>
    <property type="evidence" value="ECO:0007669"/>
    <property type="project" value="UniProtKB-KW"/>
</dbReference>
<sequence length="300" mass="32071">MSEWLSSMAGTGQGAQIATLLALMSAIAHAVFGALQKGAHDPWLSRGSIDFFLVVISAPVAIFLVPAPDAQMWAILAGSLVIHFLYKLAMALAYERAAYSFVYPVVRGSGPVVTVAAASLIFHERFTPLQWGGVALLSGGILLLALRNLAEVSLGRRAMQMGLAFALWGGVMVAIYTTYDAWGIRTAPSPMMFLAWFFFITALDFPVLAAIRYRRMPAPPRLGPLALRGIIGAFIAWISFGGVMLATYLDKVGEAAVLRETSTVFAGLIGWFILGEGVGPRRLMLMAMIAAGAVIVEFAG</sequence>
<evidence type="ECO:0000313" key="13">
    <source>
        <dbReference type="EMBL" id="NDV01948.1"/>
    </source>
</evidence>
<protein>
    <submittedName>
        <fullName evidence="13">EamA family transporter</fullName>
    </submittedName>
</protein>
<feature type="transmembrane region" description="Helical" evidence="11">
    <location>
        <begin position="47"/>
        <end position="67"/>
    </location>
</feature>
<keyword evidence="14" id="KW-1185">Reference proteome</keyword>
<evidence type="ECO:0000256" key="1">
    <source>
        <dbReference type="ARBA" id="ARBA00004651"/>
    </source>
</evidence>
<evidence type="ECO:0000256" key="10">
    <source>
        <dbReference type="ARBA" id="ARBA00023136"/>
    </source>
</evidence>
<evidence type="ECO:0000256" key="5">
    <source>
        <dbReference type="ARBA" id="ARBA00022556"/>
    </source>
</evidence>
<keyword evidence="6 11" id="KW-0812">Transmembrane</keyword>
<evidence type="ECO:0000256" key="11">
    <source>
        <dbReference type="SAM" id="Phobius"/>
    </source>
</evidence>
<dbReference type="PANTHER" id="PTHR30561:SF9">
    <property type="entry name" value="4-AMINO-4-DEOXY-L-ARABINOSE-PHOSPHOUNDECAPRENOL FLIPPASE SUBUNIT ARNF-RELATED"/>
    <property type="match status" value="1"/>
</dbReference>
<evidence type="ECO:0000256" key="8">
    <source>
        <dbReference type="ARBA" id="ARBA00022989"/>
    </source>
</evidence>